<evidence type="ECO:0000256" key="4">
    <source>
        <dbReference type="ARBA" id="ARBA00023242"/>
    </source>
</evidence>
<evidence type="ECO:0000256" key="1">
    <source>
        <dbReference type="ARBA" id="ARBA00023015"/>
    </source>
</evidence>
<gene>
    <name evidence="6" type="ORF">POM88_001355</name>
</gene>
<keyword evidence="4" id="KW-0539">Nucleus</keyword>
<evidence type="ECO:0000313" key="7">
    <source>
        <dbReference type="Proteomes" id="UP001237642"/>
    </source>
</evidence>
<reference evidence="6" key="2">
    <citation type="submission" date="2023-05" db="EMBL/GenBank/DDBJ databases">
        <authorList>
            <person name="Schelkunov M.I."/>
        </authorList>
    </citation>
    <scope>NUCLEOTIDE SEQUENCE</scope>
    <source>
        <strain evidence="6">Hsosn_3</strain>
        <tissue evidence="6">Leaf</tissue>
    </source>
</reference>
<comment type="caution">
    <text evidence="6">The sequence shown here is derived from an EMBL/GenBank/DDBJ whole genome shotgun (WGS) entry which is preliminary data.</text>
</comment>
<dbReference type="InterPro" id="IPR003441">
    <property type="entry name" value="NAC-dom"/>
</dbReference>
<dbReference type="Proteomes" id="UP001237642">
    <property type="component" value="Unassembled WGS sequence"/>
</dbReference>
<dbReference type="InterPro" id="IPR036093">
    <property type="entry name" value="NAC_dom_sf"/>
</dbReference>
<dbReference type="GO" id="GO:0006355">
    <property type="term" value="P:regulation of DNA-templated transcription"/>
    <property type="evidence" value="ECO:0007669"/>
    <property type="project" value="InterPro"/>
</dbReference>
<evidence type="ECO:0000313" key="6">
    <source>
        <dbReference type="EMBL" id="KAK1401750.1"/>
    </source>
</evidence>
<dbReference type="PROSITE" id="PS51005">
    <property type="entry name" value="NAC"/>
    <property type="match status" value="1"/>
</dbReference>
<keyword evidence="1" id="KW-0805">Transcription regulation</keyword>
<keyword evidence="2" id="KW-0238">DNA-binding</keyword>
<reference evidence="6" key="1">
    <citation type="submission" date="2023-02" db="EMBL/GenBank/DDBJ databases">
        <title>Genome of toxic invasive species Heracleum sosnowskyi carries increased number of genes despite the absence of recent whole-genome duplications.</title>
        <authorList>
            <person name="Schelkunov M."/>
            <person name="Shtratnikova V."/>
            <person name="Makarenko M."/>
            <person name="Klepikova A."/>
            <person name="Omelchenko D."/>
            <person name="Novikova G."/>
            <person name="Obukhova E."/>
            <person name="Bogdanov V."/>
            <person name="Penin A."/>
            <person name="Logacheva M."/>
        </authorList>
    </citation>
    <scope>NUCLEOTIDE SEQUENCE</scope>
    <source>
        <strain evidence="6">Hsosn_3</strain>
        <tissue evidence="6">Leaf</tissue>
    </source>
</reference>
<accession>A0AAD8JBZ0</accession>
<dbReference type="AlphaFoldDB" id="A0AAD8JBZ0"/>
<dbReference type="GO" id="GO:0003677">
    <property type="term" value="F:DNA binding"/>
    <property type="evidence" value="ECO:0007669"/>
    <property type="project" value="UniProtKB-KW"/>
</dbReference>
<keyword evidence="7" id="KW-1185">Reference proteome</keyword>
<name>A0AAD8JBZ0_9APIA</name>
<dbReference type="SUPFAM" id="SSF101941">
    <property type="entry name" value="NAC domain"/>
    <property type="match status" value="1"/>
</dbReference>
<keyword evidence="3" id="KW-0804">Transcription</keyword>
<feature type="domain" description="NAC" evidence="5">
    <location>
        <begin position="1"/>
        <end position="105"/>
    </location>
</feature>
<proteinExistence type="predicted"/>
<organism evidence="6 7">
    <name type="scientific">Heracleum sosnowskyi</name>
    <dbReference type="NCBI Taxonomy" id="360622"/>
    <lineage>
        <taxon>Eukaryota</taxon>
        <taxon>Viridiplantae</taxon>
        <taxon>Streptophyta</taxon>
        <taxon>Embryophyta</taxon>
        <taxon>Tracheophyta</taxon>
        <taxon>Spermatophyta</taxon>
        <taxon>Magnoliopsida</taxon>
        <taxon>eudicotyledons</taxon>
        <taxon>Gunneridae</taxon>
        <taxon>Pentapetalae</taxon>
        <taxon>asterids</taxon>
        <taxon>campanulids</taxon>
        <taxon>Apiales</taxon>
        <taxon>Apiaceae</taxon>
        <taxon>Apioideae</taxon>
        <taxon>apioid superclade</taxon>
        <taxon>Tordylieae</taxon>
        <taxon>Tordyliinae</taxon>
        <taxon>Heracleum</taxon>
    </lineage>
</organism>
<evidence type="ECO:0000259" key="5">
    <source>
        <dbReference type="PROSITE" id="PS51005"/>
    </source>
</evidence>
<protein>
    <recommendedName>
        <fullName evidence="5">NAC domain-containing protein</fullName>
    </recommendedName>
</protein>
<dbReference type="EMBL" id="JAUIZM010000001">
    <property type="protein sequence ID" value="KAK1401750.1"/>
    <property type="molecule type" value="Genomic_DNA"/>
</dbReference>
<evidence type="ECO:0000256" key="3">
    <source>
        <dbReference type="ARBA" id="ARBA00023163"/>
    </source>
</evidence>
<evidence type="ECO:0000256" key="2">
    <source>
        <dbReference type="ARBA" id="ARBA00023125"/>
    </source>
</evidence>
<sequence>MVTYVFVNLTKKAVKNVKLKGGKHNFIRKAGCGTWDGQTKKTEIRDFNGDLIGERRILSFEINEASGLEDLSRLGYWRMQEYIFCGINKNIPNVANTVLCKIKLDYSKSPAIKLKEGVLEGVATDGCSKEGILEAFH</sequence>
<dbReference type="Gene3D" id="2.170.150.80">
    <property type="entry name" value="NAC domain"/>
    <property type="match status" value="1"/>
</dbReference>